<dbReference type="RefSeq" id="WP_019401870.1">
    <property type="nucleotide sequence ID" value="NZ_JACIEN010000001.1"/>
</dbReference>
<evidence type="ECO:0000313" key="3">
    <source>
        <dbReference type="Proteomes" id="UP000577362"/>
    </source>
</evidence>
<reference evidence="2 3" key="1">
    <citation type="submission" date="2020-08" db="EMBL/GenBank/DDBJ databases">
        <title>Genomic Encyclopedia of Type Strains, Phase IV (KMG-IV): sequencing the most valuable type-strain genomes for metagenomic binning, comparative biology and taxonomic classification.</title>
        <authorList>
            <person name="Goeker M."/>
        </authorList>
    </citation>
    <scope>NUCLEOTIDE SEQUENCE [LARGE SCALE GENOMIC DNA]</scope>
    <source>
        <strain evidence="2 3">DSM 103737</strain>
    </source>
</reference>
<dbReference type="AlphaFoldDB" id="A0A840BYN6"/>
<keyword evidence="1" id="KW-0472">Membrane</keyword>
<keyword evidence="3" id="KW-1185">Reference proteome</keyword>
<keyword evidence="2" id="KW-0560">Oxidoreductase</keyword>
<gene>
    <name evidence="2" type="ORF">GGR16_001554</name>
</gene>
<keyword evidence="1" id="KW-0812">Transmembrane</keyword>
<sequence>MPSAASPSSPSPAASPAAQPSRLRFSLALIPGAYVLITAILYGLGPLMEDWPVFLRTLAIVPIMVFGMVYAVIPLVRRAMSARRGG</sequence>
<accession>A0A840BYN6</accession>
<evidence type="ECO:0000256" key="1">
    <source>
        <dbReference type="SAM" id="Phobius"/>
    </source>
</evidence>
<feature type="transmembrane region" description="Helical" evidence="1">
    <location>
        <begin position="25"/>
        <end position="45"/>
    </location>
</feature>
<proteinExistence type="predicted"/>
<protein>
    <submittedName>
        <fullName evidence="2">Antibiotic biosynthesis monooxygenase (ABM) superfamily enzyme</fullName>
    </submittedName>
</protein>
<keyword evidence="1" id="KW-1133">Transmembrane helix</keyword>
<organism evidence="2 3">
    <name type="scientific">Chelatococcus caeni</name>
    <dbReference type="NCBI Taxonomy" id="1348468"/>
    <lineage>
        <taxon>Bacteria</taxon>
        <taxon>Pseudomonadati</taxon>
        <taxon>Pseudomonadota</taxon>
        <taxon>Alphaproteobacteria</taxon>
        <taxon>Hyphomicrobiales</taxon>
        <taxon>Chelatococcaceae</taxon>
        <taxon>Chelatococcus</taxon>
    </lineage>
</organism>
<feature type="transmembrane region" description="Helical" evidence="1">
    <location>
        <begin position="57"/>
        <end position="76"/>
    </location>
</feature>
<name>A0A840BYN6_9HYPH</name>
<dbReference type="EMBL" id="JACIEN010000001">
    <property type="protein sequence ID" value="MBB4016548.1"/>
    <property type="molecule type" value="Genomic_DNA"/>
</dbReference>
<dbReference type="Proteomes" id="UP000577362">
    <property type="component" value="Unassembled WGS sequence"/>
</dbReference>
<dbReference type="GO" id="GO:0004497">
    <property type="term" value="F:monooxygenase activity"/>
    <property type="evidence" value="ECO:0007669"/>
    <property type="project" value="UniProtKB-KW"/>
</dbReference>
<keyword evidence="2" id="KW-0503">Monooxygenase</keyword>
<evidence type="ECO:0000313" key="2">
    <source>
        <dbReference type="EMBL" id="MBB4016548.1"/>
    </source>
</evidence>
<comment type="caution">
    <text evidence="2">The sequence shown here is derived from an EMBL/GenBank/DDBJ whole genome shotgun (WGS) entry which is preliminary data.</text>
</comment>